<comment type="similarity">
    <text evidence="1">Belongs to the ZipA family.</text>
</comment>
<feature type="transmembrane region" description="Helical" evidence="4">
    <location>
        <begin position="6"/>
        <end position="25"/>
    </location>
</feature>
<dbReference type="Gene3D" id="3.30.1400.10">
    <property type="entry name" value="ZipA, C-terminal FtsZ-binding domain"/>
    <property type="match status" value="1"/>
</dbReference>
<evidence type="ECO:0000313" key="7">
    <source>
        <dbReference type="Proteomes" id="UP000545386"/>
    </source>
</evidence>
<keyword evidence="1" id="KW-0132">Cell division</keyword>
<evidence type="ECO:0000256" key="3">
    <source>
        <dbReference type="SAM" id="MobiDB-lite"/>
    </source>
</evidence>
<keyword evidence="2 4" id="KW-0812">Transmembrane</keyword>
<comment type="subcellular location">
    <subcellularLocation>
        <location evidence="2">Cell inner membrane</location>
        <topology evidence="2">Single-pass type I membrane protein</topology>
    </subcellularLocation>
</comment>
<protein>
    <recommendedName>
        <fullName evidence="1">Cell division protein ZipA</fullName>
    </recommendedName>
</protein>
<dbReference type="GO" id="GO:0005886">
    <property type="term" value="C:plasma membrane"/>
    <property type="evidence" value="ECO:0007669"/>
    <property type="project" value="UniProtKB-SubCell"/>
</dbReference>
<keyword evidence="2 4" id="KW-0472">Membrane</keyword>
<dbReference type="RefSeq" id="WP_185778527.1">
    <property type="nucleotide sequence ID" value="NZ_JACJUU010000001.1"/>
</dbReference>
<organism evidence="6 7">
    <name type="scientific">Pusillimonas minor</name>
    <dbReference type="NCBI Taxonomy" id="2697024"/>
    <lineage>
        <taxon>Bacteria</taxon>
        <taxon>Pseudomonadati</taxon>
        <taxon>Pseudomonadota</taxon>
        <taxon>Betaproteobacteria</taxon>
        <taxon>Burkholderiales</taxon>
        <taxon>Alcaligenaceae</taxon>
        <taxon>Pusillimonas</taxon>
    </lineage>
</organism>
<keyword evidence="4" id="KW-1133">Transmembrane helix</keyword>
<keyword evidence="1" id="KW-0131">Cell cycle</keyword>
<dbReference type="Proteomes" id="UP000545386">
    <property type="component" value="Unassembled WGS sequence"/>
</dbReference>
<feature type="compositionally biased region" description="Basic and acidic residues" evidence="3">
    <location>
        <begin position="55"/>
        <end position="80"/>
    </location>
</feature>
<evidence type="ECO:0000256" key="2">
    <source>
        <dbReference type="RuleBase" id="RU003613"/>
    </source>
</evidence>
<reference evidence="6 7" key="1">
    <citation type="submission" date="2020-08" db="EMBL/GenBank/DDBJ databases">
        <title>Paraeoetvoesia sp. YC-7-48 draft genome sequence.</title>
        <authorList>
            <person name="Yao L."/>
        </authorList>
    </citation>
    <scope>NUCLEOTIDE SEQUENCE [LARGE SCALE GENOMIC DNA]</scope>
    <source>
        <strain evidence="7">YC-7-48</strain>
    </source>
</reference>
<dbReference type="EMBL" id="JACJUU010000001">
    <property type="protein sequence ID" value="MBC2768707.1"/>
    <property type="molecule type" value="Genomic_DNA"/>
</dbReference>
<keyword evidence="2" id="KW-1003">Cell membrane</keyword>
<dbReference type="AlphaFoldDB" id="A0A842HK85"/>
<dbReference type="InterPro" id="IPR007449">
    <property type="entry name" value="ZipA_FtsZ-bd_C"/>
</dbReference>
<gene>
    <name evidence="6" type="ORF">GTU67_02110</name>
</gene>
<name>A0A842HK85_9BURK</name>
<feature type="domain" description="ZipA C-terminal FtsZ-binding" evidence="5">
    <location>
        <begin position="204"/>
        <end position="324"/>
    </location>
</feature>
<keyword evidence="2" id="KW-0997">Cell inner membrane</keyword>
<dbReference type="Pfam" id="PF04354">
    <property type="entry name" value="ZipA_C"/>
    <property type="match status" value="1"/>
</dbReference>
<evidence type="ECO:0000313" key="6">
    <source>
        <dbReference type="EMBL" id="MBC2768707.1"/>
    </source>
</evidence>
<feature type="region of interest" description="Disordered" evidence="3">
    <location>
        <begin position="41"/>
        <end position="81"/>
    </location>
</feature>
<evidence type="ECO:0000256" key="1">
    <source>
        <dbReference type="RuleBase" id="RU003612"/>
    </source>
</evidence>
<sequence>MSDFQIGLIALGVVILLGVLAYNWWQDRSVRKRMQAQFPQTEEDPLLGGLPPVVGRKEPGLPDDVAGERHEGTHTRRDVAAEPDEVDAVCEAVIDIVFAQPVQSGDLAEAAKALIPADVRPLRYFSELPDGAHCAGLPAGQACASLQIAVLLANRSGPMTDIEWSQLWTAAQALAEKFDGAVEGPEQDDVVAQAAALDATCAGLDAQVGLAVQLPSPLPAARVRDTVIEAGFARVGAHMAWVAESGAARFTLMFDGSPAPAFLADRVGRIDLLLDLPNSPADAQAFSRMASVGRDLAQRLDAVLVDDQGRPVSEASDATIDKQLAAMYAQLTQAGFAPGSERTARLFS</sequence>
<dbReference type="InterPro" id="IPR036765">
    <property type="entry name" value="ZipA_FtsZ-bd_C_sf"/>
</dbReference>
<dbReference type="SMART" id="SM00771">
    <property type="entry name" value="ZipA_C"/>
    <property type="match status" value="1"/>
</dbReference>
<accession>A0A842HK85</accession>
<dbReference type="SUPFAM" id="SSF64383">
    <property type="entry name" value="Cell-division protein ZipA, C-terminal domain"/>
    <property type="match status" value="1"/>
</dbReference>
<dbReference type="GO" id="GO:0090529">
    <property type="term" value="P:cell septum assembly"/>
    <property type="evidence" value="ECO:0007669"/>
    <property type="project" value="InterPro"/>
</dbReference>
<evidence type="ECO:0000256" key="4">
    <source>
        <dbReference type="SAM" id="Phobius"/>
    </source>
</evidence>
<proteinExistence type="inferred from homology"/>
<comment type="caution">
    <text evidence="6">The sequence shown here is derived from an EMBL/GenBank/DDBJ whole genome shotgun (WGS) entry which is preliminary data.</text>
</comment>
<evidence type="ECO:0000259" key="5">
    <source>
        <dbReference type="SMART" id="SM00771"/>
    </source>
</evidence>
<keyword evidence="7" id="KW-1185">Reference proteome</keyword>
<comment type="function">
    <text evidence="1">Essential cell division protein that stabilizes the FtsZ protofilaments by cross-linking them and that serves as a cytoplasmic membrane anchor for the Z ring. Also required for the recruitment to the septal ring of downstream cell division proteins.</text>
</comment>